<evidence type="ECO:0000256" key="2">
    <source>
        <dbReference type="ARBA" id="ARBA00022475"/>
    </source>
</evidence>
<reference evidence="9 10" key="1">
    <citation type="submission" date="2024-09" db="EMBL/GenBank/DDBJ databases">
        <authorList>
            <person name="D'Angelo T."/>
        </authorList>
    </citation>
    <scope>NUCLEOTIDE SEQUENCE [LARGE SCALE GENOMIC DNA]</scope>
    <source>
        <strain evidence="9">SAG AM-311-F02</strain>
    </source>
</reference>
<evidence type="ECO:0000313" key="9">
    <source>
        <dbReference type="EMBL" id="MFC1799420.1"/>
    </source>
</evidence>
<feature type="domain" description="ABC3 transporter permease C-terminal" evidence="8">
    <location>
        <begin position="213"/>
        <end position="337"/>
    </location>
</feature>
<proteinExistence type="inferred from homology"/>
<feature type="transmembrane region" description="Helical" evidence="7">
    <location>
        <begin position="255"/>
        <end position="283"/>
    </location>
</feature>
<dbReference type="PANTHER" id="PTHR30572">
    <property type="entry name" value="MEMBRANE COMPONENT OF TRANSPORTER-RELATED"/>
    <property type="match status" value="1"/>
</dbReference>
<dbReference type="Proteomes" id="UP001594288">
    <property type="component" value="Unassembled WGS sequence"/>
</dbReference>
<comment type="subcellular location">
    <subcellularLocation>
        <location evidence="1">Cell membrane</location>
        <topology evidence="1">Multi-pass membrane protein</topology>
    </subcellularLocation>
</comment>
<evidence type="ECO:0000256" key="1">
    <source>
        <dbReference type="ARBA" id="ARBA00004651"/>
    </source>
</evidence>
<protein>
    <submittedName>
        <fullName evidence="9">ABC transporter permease</fullName>
    </submittedName>
</protein>
<keyword evidence="4 7" id="KW-1133">Transmembrane helix</keyword>
<evidence type="ECO:0000256" key="6">
    <source>
        <dbReference type="ARBA" id="ARBA00038076"/>
    </source>
</evidence>
<name>A0ABV6YMW7_UNCEI</name>
<feature type="transmembrane region" description="Helical" evidence="7">
    <location>
        <begin position="209"/>
        <end position="234"/>
    </location>
</feature>
<feature type="non-terminal residue" evidence="9">
    <location>
        <position position="1"/>
    </location>
</feature>
<keyword evidence="3 7" id="KW-0812">Transmembrane</keyword>
<comment type="caution">
    <text evidence="9">The sequence shown here is derived from an EMBL/GenBank/DDBJ whole genome shotgun (WGS) entry which is preliminary data.</text>
</comment>
<dbReference type="EMBL" id="JBHPEI010000005">
    <property type="protein sequence ID" value="MFC1799420.1"/>
    <property type="molecule type" value="Genomic_DNA"/>
</dbReference>
<evidence type="ECO:0000256" key="5">
    <source>
        <dbReference type="ARBA" id="ARBA00023136"/>
    </source>
</evidence>
<keyword evidence="5 7" id="KW-0472">Membrane</keyword>
<evidence type="ECO:0000313" key="10">
    <source>
        <dbReference type="Proteomes" id="UP001594288"/>
    </source>
</evidence>
<gene>
    <name evidence="9" type="ORF">ACFL2Z_00700</name>
</gene>
<dbReference type="PANTHER" id="PTHR30572:SF4">
    <property type="entry name" value="ABC TRANSPORTER PERMEASE YTRF"/>
    <property type="match status" value="1"/>
</dbReference>
<keyword evidence="10" id="KW-1185">Reference proteome</keyword>
<comment type="similarity">
    <text evidence="6">Belongs to the ABC-4 integral membrane protein family.</text>
</comment>
<evidence type="ECO:0000259" key="8">
    <source>
        <dbReference type="Pfam" id="PF02687"/>
    </source>
</evidence>
<evidence type="ECO:0000256" key="7">
    <source>
        <dbReference type="SAM" id="Phobius"/>
    </source>
</evidence>
<keyword evidence="2" id="KW-1003">Cell membrane</keyword>
<evidence type="ECO:0000256" key="4">
    <source>
        <dbReference type="ARBA" id="ARBA00022989"/>
    </source>
</evidence>
<dbReference type="InterPro" id="IPR003838">
    <property type="entry name" value="ABC3_permease_C"/>
</dbReference>
<accession>A0ABV6YMW7</accession>
<feature type="transmembrane region" description="Helical" evidence="7">
    <location>
        <begin position="303"/>
        <end position="327"/>
    </location>
</feature>
<evidence type="ECO:0000256" key="3">
    <source>
        <dbReference type="ARBA" id="ARBA00022692"/>
    </source>
</evidence>
<dbReference type="InterPro" id="IPR050250">
    <property type="entry name" value="Macrolide_Exporter_MacB"/>
</dbReference>
<sequence>LQALPVAMGAYPPFDDLLAGDFFADDTASVALIRWESLKAMGIIVPDPDSRALGVPDTSADAVVVPADSVLGMRLDIFTAVVDPSQIRRNPMQALLGGGAGMFRETVNEFAICGILKRQSSFAEQQFRGGLVVPMGTGRRLPRLGFSTVWDLLGREGGEDSFEMVYVRAESMADTEPVRKTIEDMGLNVVSITDQLQEIRRGFLIMDSILGAVGTIALFVAALGIVNTMVMSILERTREIGVMKAIGGSEHQIRMIFFVEAAAIGVIGAIFGLLLGWGVTRVANLVVNARFLLPAGEEPINLFYFPVWLILGAVAFAVLLSLAAGLYPAHRAARVDPVKALRHD</sequence>
<organism evidence="9 10">
    <name type="scientific">Eiseniibacteriota bacterium</name>
    <dbReference type="NCBI Taxonomy" id="2212470"/>
    <lineage>
        <taxon>Bacteria</taxon>
        <taxon>Candidatus Eiseniibacteriota</taxon>
    </lineage>
</organism>
<dbReference type="Pfam" id="PF02687">
    <property type="entry name" value="FtsX"/>
    <property type="match status" value="1"/>
</dbReference>